<dbReference type="Proteomes" id="UP001501565">
    <property type="component" value="Unassembled WGS sequence"/>
</dbReference>
<comment type="caution">
    <text evidence="4">Lacks conserved residue(s) required for the propagation of feature annotation.</text>
</comment>
<gene>
    <name evidence="6" type="ORF">GCM10022277_26500</name>
</gene>
<proteinExistence type="predicted"/>
<keyword evidence="7" id="KW-1185">Reference proteome</keyword>
<protein>
    <recommendedName>
        <fullName evidence="5">PNPLA domain-containing protein</fullName>
    </recommendedName>
</protein>
<dbReference type="PANTHER" id="PTHR14226">
    <property type="entry name" value="NEUROPATHY TARGET ESTERASE/SWISS CHEESE D.MELANOGASTER"/>
    <property type="match status" value="1"/>
</dbReference>
<dbReference type="PANTHER" id="PTHR14226:SF76">
    <property type="entry name" value="NTE FAMILY PROTEIN RSSA"/>
    <property type="match status" value="1"/>
</dbReference>
<evidence type="ECO:0000256" key="4">
    <source>
        <dbReference type="PROSITE-ProRule" id="PRU01161"/>
    </source>
</evidence>
<feature type="short sequence motif" description="GXSXG" evidence="4">
    <location>
        <begin position="43"/>
        <end position="47"/>
    </location>
</feature>
<feature type="active site" description="Proton acceptor" evidence="4">
    <location>
        <position position="157"/>
    </location>
</feature>
<accession>A0ABP7MS18</accession>
<evidence type="ECO:0000256" key="3">
    <source>
        <dbReference type="ARBA" id="ARBA00023098"/>
    </source>
</evidence>
<evidence type="ECO:0000313" key="7">
    <source>
        <dbReference type="Proteomes" id="UP001501565"/>
    </source>
</evidence>
<feature type="short sequence motif" description="DGA/G" evidence="4">
    <location>
        <begin position="157"/>
        <end position="159"/>
    </location>
</feature>
<evidence type="ECO:0000256" key="1">
    <source>
        <dbReference type="ARBA" id="ARBA00022801"/>
    </source>
</evidence>
<sequence length="297" mass="32489">MRWNPFNTSIGVALGGGAAKGIAHIGVLKAFEKEGVKISYLSGTSIGSLVAAYYAFGKSIDEILEVGEQLSFKRISSFSFRKDGLFTTDSIREMIIRDLGDVNIEDAHIPLAICTTDIITGEQVAFEKGNLASAICASVAVPGLFAPVEIDGRKLVDGGIVENVPVSLLDDMGAGIIVAVDLNGVKTYPEPTGMLDVASNAINICMDLRTRDQLKQADVVLSLDLSDYSLTDNSDRAEQLLFEAYQPMRAKIRQVLWFKRTSYLHYLIRLVKNIVPLKIPELFKRFGKPSFPSIKIK</sequence>
<dbReference type="CDD" id="cd07205">
    <property type="entry name" value="Pat_PNPLA6_PNPLA7_NTE1_like"/>
    <property type="match status" value="1"/>
</dbReference>
<dbReference type="EMBL" id="BAABBN010000007">
    <property type="protein sequence ID" value="GAA3928673.1"/>
    <property type="molecule type" value="Genomic_DNA"/>
</dbReference>
<dbReference type="InterPro" id="IPR002641">
    <property type="entry name" value="PNPLA_dom"/>
</dbReference>
<dbReference type="SUPFAM" id="SSF52151">
    <property type="entry name" value="FabD/lysophospholipase-like"/>
    <property type="match status" value="1"/>
</dbReference>
<dbReference type="Pfam" id="PF01734">
    <property type="entry name" value="Patatin"/>
    <property type="match status" value="1"/>
</dbReference>
<dbReference type="RefSeq" id="WP_344799021.1">
    <property type="nucleotide sequence ID" value="NZ_BAABBN010000007.1"/>
</dbReference>
<evidence type="ECO:0000259" key="5">
    <source>
        <dbReference type="PROSITE" id="PS51635"/>
    </source>
</evidence>
<dbReference type="Gene3D" id="3.40.1090.10">
    <property type="entry name" value="Cytosolic phospholipase A2 catalytic domain"/>
    <property type="match status" value="2"/>
</dbReference>
<keyword evidence="2 4" id="KW-0442">Lipid degradation</keyword>
<keyword evidence="3 4" id="KW-0443">Lipid metabolism</keyword>
<feature type="active site" description="Nucleophile" evidence="4">
    <location>
        <position position="45"/>
    </location>
</feature>
<keyword evidence="1 4" id="KW-0378">Hydrolase</keyword>
<dbReference type="PROSITE" id="PS51635">
    <property type="entry name" value="PNPLA"/>
    <property type="match status" value="1"/>
</dbReference>
<dbReference type="InterPro" id="IPR050301">
    <property type="entry name" value="NTE"/>
</dbReference>
<organism evidence="6 7">
    <name type="scientific">Litoribacillus peritrichatus</name>
    <dbReference type="NCBI Taxonomy" id="718191"/>
    <lineage>
        <taxon>Bacteria</taxon>
        <taxon>Pseudomonadati</taxon>
        <taxon>Pseudomonadota</taxon>
        <taxon>Gammaproteobacteria</taxon>
        <taxon>Oceanospirillales</taxon>
        <taxon>Oceanospirillaceae</taxon>
        <taxon>Litoribacillus</taxon>
    </lineage>
</organism>
<name>A0ABP7MS18_9GAMM</name>
<reference evidence="7" key="1">
    <citation type="journal article" date="2019" name="Int. J. Syst. Evol. Microbiol.">
        <title>The Global Catalogue of Microorganisms (GCM) 10K type strain sequencing project: providing services to taxonomists for standard genome sequencing and annotation.</title>
        <authorList>
            <consortium name="The Broad Institute Genomics Platform"/>
            <consortium name="The Broad Institute Genome Sequencing Center for Infectious Disease"/>
            <person name="Wu L."/>
            <person name="Ma J."/>
        </authorList>
    </citation>
    <scope>NUCLEOTIDE SEQUENCE [LARGE SCALE GENOMIC DNA]</scope>
    <source>
        <strain evidence="7">JCM 17551</strain>
    </source>
</reference>
<dbReference type="InterPro" id="IPR016035">
    <property type="entry name" value="Acyl_Trfase/lysoPLipase"/>
</dbReference>
<evidence type="ECO:0000313" key="6">
    <source>
        <dbReference type="EMBL" id="GAA3928673.1"/>
    </source>
</evidence>
<feature type="domain" description="PNPLA" evidence="5">
    <location>
        <begin position="12"/>
        <end position="170"/>
    </location>
</feature>
<evidence type="ECO:0000256" key="2">
    <source>
        <dbReference type="ARBA" id="ARBA00022963"/>
    </source>
</evidence>
<comment type="caution">
    <text evidence="6">The sequence shown here is derived from an EMBL/GenBank/DDBJ whole genome shotgun (WGS) entry which is preliminary data.</text>
</comment>